<dbReference type="Proteomes" id="UP000199377">
    <property type="component" value="Unassembled WGS sequence"/>
</dbReference>
<dbReference type="STRING" id="1114924.SAMN05216258_1552"/>
<reference evidence="1 2" key="1">
    <citation type="submission" date="2016-10" db="EMBL/GenBank/DDBJ databases">
        <authorList>
            <person name="de Groot N.N."/>
        </authorList>
    </citation>
    <scope>NUCLEOTIDE SEQUENCE [LARGE SCALE GENOMIC DNA]</scope>
    <source>
        <strain evidence="1 2">CGMCC 1.11030</strain>
    </source>
</reference>
<evidence type="ECO:0000313" key="1">
    <source>
        <dbReference type="EMBL" id="SFJ35870.1"/>
    </source>
</evidence>
<name>A0A1I3QQ11_9RHOB</name>
<evidence type="ECO:0000313" key="2">
    <source>
        <dbReference type="Proteomes" id="UP000199377"/>
    </source>
</evidence>
<protein>
    <submittedName>
        <fullName evidence="1">Uncharacterized protein</fullName>
    </submittedName>
</protein>
<dbReference type="EMBL" id="FOQH01000055">
    <property type="protein sequence ID" value="SFJ35870.1"/>
    <property type="molecule type" value="Genomic_DNA"/>
</dbReference>
<gene>
    <name evidence="1" type="ORF">SAMN05216258_1552</name>
</gene>
<accession>A0A1I3QQ11</accession>
<keyword evidence="2" id="KW-1185">Reference proteome</keyword>
<organism evidence="1 2">
    <name type="scientific">Albimonas pacifica</name>
    <dbReference type="NCBI Taxonomy" id="1114924"/>
    <lineage>
        <taxon>Bacteria</taxon>
        <taxon>Pseudomonadati</taxon>
        <taxon>Pseudomonadota</taxon>
        <taxon>Alphaproteobacteria</taxon>
        <taxon>Rhodobacterales</taxon>
        <taxon>Paracoccaceae</taxon>
        <taxon>Albimonas</taxon>
    </lineage>
</organism>
<sequence length="148" mass="14714">MPARPHIDQAVLAAMSAAGAMHDAAAALATRSEIPVTEMASILGRLQSGWETVGALSGYADEAVAAAAERGWPGVVPADLTVAIGTAHAAGAALVARVLGSGCDPAVAPAYGWSPSGHPLPRNLSSGDLSILRTEAAALRDALAWAAA</sequence>
<dbReference type="AlphaFoldDB" id="A0A1I3QQ11"/>
<dbReference type="RefSeq" id="WP_092866622.1">
    <property type="nucleotide sequence ID" value="NZ_FOQH01000055.1"/>
</dbReference>
<proteinExistence type="predicted"/>